<gene>
    <name evidence="2" type="ORF">SAMN05428998_101220</name>
</gene>
<dbReference type="STRING" id="560819.SAMN05428998_101220"/>
<evidence type="ECO:0000259" key="1">
    <source>
        <dbReference type="PROSITE" id="PS50263"/>
    </source>
</evidence>
<dbReference type="RefSeq" id="WP_085120577.1">
    <property type="nucleotide sequence ID" value="NZ_FWZX01000001.1"/>
</dbReference>
<keyword evidence="2" id="KW-0378">Hydrolase</keyword>
<protein>
    <submittedName>
        <fullName evidence="2">Predicted amidohydrolase</fullName>
    </submittedName>
</protein>
<dbReference type="Gene3D" id="3.60.110.10">
    <property type="entry name" value="Carbon-nitrogen hydrolase"/>
    <property type="match status" value="1"/>
</dbReference>
<reference evidence="2 3" key="1">
    <citation type="submission" date="2017-04" db="EMBL/GenBank/DDBJ databases">
        <authorList>
            <person name="Afonso C.L."/>
            <person name="Miller P.J."/>
            <person name="Scott M.A."/>
            <person name="Spackman E."/>
            <person name="Goraichik I."/>
            <person name="Dimitrov K.M."/>
            <person name="Suarez D.L."/>
            <person name="Swayne D.E."/>
        </authorList>
    </citation>
    <scope>NUCLEOTIDE SEQUENCE [LARGE SCALE GENOMIC DNA]</scope>
    <source>
        <strain evidence="2 3">USBA 355</strain>
    </source>
</reference>
<organism evidence="2 3">
    <name type="scientific">Tistlia consotensis USBA 355</name>
    <dbReference type="NCBI Taxonomy" id="560819"/>
    <lineage>
        <taxon>Bacteria</taxon>
        <taxon>Pseudomonadati</taxon>
        <taxon>Pseudomonadota</taxon>
        <taxon>Alphaproteobacteria</taxon>
        <taxon>Rhodospirillales</taxon>
        <taxon>Rhodovibrionaceae</taxon>
        <taxon>Tistlia</taxon>
    </lineage>
</organism>
<dbReference type="PANTHER" id="PTHR23088">
    <property type="entry name" value="NITRILASE-RELATED"/>
    <property type="match status" value="1"/>
</dbReference>
<accession>A0A1Y6B7Q1</accession>
<keyword evidence="3" id="KW-1185">Reference proteome</keyword>
<dbReference type="PROSITE" id="PS50263">
    <property type="entry name" value="CN_HYDROLASE"/>
    <property type="match status" value="1"/>
</dbReference>
<name>A0A1Y6B7Q1_9PROT</name>
<dbReference type="PANTHER" id="PTHR23088:SF50">
    <property type="entry name" value="HYDROLASE YHCX"/>
    <property type="match status" value="1"/>
</dbReference>
<evidence type="ECO:0000313" key="2">
    <source>
        <dbReference type="EMBL" id="SME89529.1"/>
    </source>
</evidence>
<proteinExistence type="predicted"/>
<dbReference type="SUPFAM" id="SSF56317">
    <property type="entry name" value="Carbon-nitrogen hydrolase"/>
    <property type="match status" value="1"/>
</dbReference>
<sequence>MTDAAAKTPAASPSAASPPDSLKVALWATNIAQPLNGLDGWAALVDRRMAEARAQGAELLVMPEYCSEQWLSFAPAELKLTDEIAWMAAQSEAALAAIRDLPAKHDMALLAGTLPVPFDPQDDSVPPFLNRAHLLLPDGRIVRQDKLCLTPGERDPAGWNLSTGDAVKIVEWKGVRLATLICLDVEMPALSSLLAPLDLDLLLVPSMTSKLSGYSRVFGCAKARAVELQCAVATVGVIGSAATGKPREGNVSGASLFVPCEEPLGHTGKVAEVPPAGSAEDAGPLLVAEVPLATIRELKQGKAEVWPGAWRADHVKAVKED</sequence>
<dbReference type="InterPro" id="IPR003010">
    <property type="entry name" value="C-N_Hydrolase"/>
</dbReference>
<dbReference type="GO" id="GO:0016787">
    <property type="term" value="F:hydrolase activity"/>
    <property type="evidence" value="ECO:0007669"/>
    <property type="project" value="UniProtKB-KW"/>
</dbReference>
<dbReference type="InterPro" id="IPR036526">
    <property type="entry name" value="C-N_Hydrolase_sf"/>
</dbReference>
<dbReference type="Proteomes" id="UP000192917">
    <property type="component" value="Unassembled WGS sequence"/>
</dbReference>
<dbReference type="EMBL" id="FWZX01000001">
    <property type="protein sequence ID" value="SME89529.1"/>
    <property type="molecule type" value="Genomic_DNA"/>
</dbReference>
<evidence type="ECO:0000313" key="3">
    <source>
        <dbReference type="Proteomes" id="UP000192917"/>
    </source>
</evidence>
<dbReference type="Pfam" id="PF00795">
    <property type="entry name" value="CN_hydrolase"/>
    <property type="match status" value="1"/>
</dbReference>
<feature type="domain" description="CN hydrolase" evidence="1">
    <location>
        <begin position="27"/>
        <end position="292"/>
    </location>
</feature>
<dbReference type="AlphaFoldDB" id="A0A1Y6B7Q1"/>